<protein>
    <submittedName>
        <fullName evidence="2">DUF29 domain-containing protein</fullName>
    </submittedName>
</protein>
<dbReference type="InterPro" id="IPR002636">
    <property type="entry name" value="DUF29"/>
</dbReference>
<dbReference type="RefSeq" id="WP_127733070.1">
    <property type="nucleotide sequence ID" value="NZ_SACP01000028.1"/>
</dbReference>
<proteinExistence type="predicted"/>
<evidence type="ECO:0000313" key="2">
    <source>
        <dbReference type="EMBL" id="RVU14627.1"/>
    </source>
</evidence>
<dbReference type="PANTHER" id="PTHR34235">
    <property type="entry name" value="SLR1203 PROTEIN-RELATED"/>
    <property type="match status" value="1"/>
</dbReference>
<reference evidence="2 3" key="1">
    <citation type="submission" date="2019-01" db="EMBL/GenBank/DDBJ databases">
        <authorList>
            <person name="Chen W.-M."/>
        </authorList>
    </citation>
    <scope>NUCLEOTIDE SEQUENCE [LARGE SCALE GENOMIC DNA]</scope>
    <source>
        <strain evidence="2 3">TER-1</strain>
    </source>
</reference>
<sequence>MLDETLRRPAPADSDGSAEPTHDGDTHAWAQRQAEHLRRRDWARLDPDNLADEIEEMGRELYNKLESALRIILLHLLKWDHQPGRRTRSWTVSIRTQRIVAARLLDRHGSLRGRFAAAVDDAYRLAAIEAAGETGLDDDVFPETCPYTTAEIMTREIPWPAGNGDA</sequence>
<dbReference type="Proteomes" id="UP000286997">
    <property type="component" value="Unassembled WGS sequence"/>
</dbReference>
<dbReference type="EMBL" id="SACP01000028">
    <property type="protein sequence ID" value="RVU14627.1"/>
    <property type="molecule type" value="Genomic_DNA"/>
</dbReference>
<feature type="region of interest" description="Disordered" evidence="1">
    <location>
        <begin position="1"/>
        <end position="29"/>
    </location>
</feature>
<dbReference type="Gene3D" id="1.20.1220.20">
    <property type="entry name" value="Uncharcterised protein PF01724"/>
    <property type="match status" value="1"/>
</dbReference>
<keyword evidence="3" id="KW-1185">Reference proteome</keyword>
<evidence type="ECO:0000313" key="3">
    <source>
        <dbReference type="Proteomes" id="UP000286997"/>
    </source>
</evidence>
<name>A0A3S3U3G4_9HYPH</name>
<dbReference type="PANTHER" id="PTHR34235:SF1">
    <property type="entry name" value="SLR0416 PROTEIN"/>
    <property type="match status" value="1"/>
</dbReference>
<dbReference type="Pfam" id="PF01724">
    <property type="entry name" value="DUF29"/>
    <property type="match status" value="1"/>
</dbReference>
<dbReference type="AlphaFoldDB" id="A0A3S3U3G4"/>
<organism evidence="2 3">
    <name type="scientific">Methylobacterium oryzihabitans</name>
    <dbReference type="NCBI Taxonomy" id="2499852"/>
    <lineage>
        <taxon>Bacteria</taxon>
        <taxon>Pseudomonadati</taxon>
        <taxon>Pseudomonadota</taxon>
        <taxon>Alphaproteobacteria</taxon>
        <taxon>Hyphomicrobiales</taxon>
        <taxon>Methylobacteriaceae</taxon>
        <taxon>Methylobacterium</taxon>
    </lineage>
</organism>
<evidence type="ECO:0000256" key="1">
    <source>
        <dbReference type="SAM" id="MobiDB-lite"/>
    </source>
</evidence>
<comment type="caution">
    <text evidence="2">The sequence shown here is derived from an EMBL/GenBank/DDBJ whole genome shotgun (WGS) entry which is preliminary data.</text>
</comment>
<dbReference type="OrthoDB" id="425753at2"/>
<gene>
    <name evidence="2" type="ORF">EOE48_22215</name>
</gene>
<accession>A0A3S3U3G4</accession>